<organism evidence="2">
    <name type="scientific">marine sediment metagenome</name>
    <dbReference type="NCBI Taxonomy" id="412755"/>
    <lineage>
        <taxon>unclassified sequences</taxon>
        <taxon>metagenomes</taxon>
        <taxon>ecological metagenomes</taxon>
    </lineage>
</organism>
<comment type="caution">
    <text evidence="2">The sequence shown here is derived from an EMBL/GenBank/DDBJ whole genome shotgun (WGS) entry which is preliminary data.</text>
</comment>
<gene>
    <name evidence="2" type="ORF">S03H2_15357</name>
</gene>
<dbReference type="EMBL" id="BARU01007804">
    <property type="protein sequence ID" value="GAH32959.1"/>
    <property type="molecule type" value="Genomic_DNA"/>
</dbReference>
<reference evidence="2" key="1">
    <citation type="journal article" date="2014" name="Front. Microbiol.">
        <title>High frequency of phylogenetically diverse reductive dehalogenase-homologous genes in deep subseafloor sedimentary metagenomes.</title>
        <authorList>
            <person name="Kawai M."/>
            <person name="Futagami T."/>
            <person name="Toyoda A."/>
            <person name="Takaki Y."/>
            <person name="Nishi S."/>
            <person name="Hori S."/>
            <person name="Arai W."/>
            <person name="Tsubouchi T."/>
            <person name="Morono Y."/>
            <person name="Uchiyama I."/>
            <person name="Ito T."/>
            <person name="Fujiyama A."/>
            <person name="Inagaki F."/>
            <person name="Takami H."/>
        </authorList>
    </citation>
    <scope>NUCLEOTIDE SEQUENCE</scope>
    <source>
        <strain evidence="2">Expedition CK06-06</strain>
    </source>
</reference>
<protein>
    <recommendedName>
        <fullName evidence="1">YprB ribonuclease H-like domain-containing protein</fullName>
    </recommendedName>
</protein>
<sequence length="116" mass="13914">PVLADRFLYFFDENPMISEDDDPYEQNNTLYHHVDLYHNSRRLWKGKYINYKLSTIEQEVLELKRDDDVPGAYMGHFYEMYSQNPEKYSGLIQACIEHNYNDVKNLPLILDQMLKS</sequence>
<name>X1FUH9_9ZZZZ</name>
<dbReference type="SUPFAM" id="SSF53098">
    <property type="entry name" value="Ribonuclease H-like"/>
    <property type="match status" value="1"/>
</dbReference>
<dbReference type="Pfam" id="PF13482">
    <property type="entry name" value="RNase_H_2"/>
    <property type="match status" value="1"/>
</dbReference>
<dbReference type="InterPro" id="IPR012337">
    <property type="entry name" value="RNaseH-like_sf"/>
</dbReference>
<evidence type="ECO:0000259" key="1">
    <source>
        <dbReference type="Pfam" id="PF13482"/>
    </source>
</evidence>
<proteinExistence type="predicted"/>
<dbReference type="AlphaFoldDB" id="X1FUH9"/>
<dbReference type="InterPro" id="IPR038720">
    <property type="entry name" value="YprB_RNase_H-like_dom"/>
</dbReference>
<accession>X1FUH9</accession>
<evidence type="ECO:0000313" key="2">
    <source>
        <dbReference type="EMBL" id="GAH32959.1"/>
    </source>
</evidence>
<feature type="domain" description="YprB ribonuclease H-like" evidence="1">
    <location>
        <begin position="30"/>
        <end position="113"/>
    </location>
</feature>
<feature type="non-terminal residue" evidence="2">
    <location>
        <position position="1"/>
    </location>
</feature>